<dbReference type="InterPro" id="IPR050154">
    <property type="entry name" value="UbiB_kinase"/>
</dbReference>
<reference evidence="4 5" key="1">
    <citation type="submission" date="2023-10" db="EMBL/GenBank/DDBJ databases">
        <title>179-bfca-hs.</title>
        <authorList>
            <person name="Miliotis G."/>
            <person name="Sengupta P."/>
            <person name="Hameed A."/>
            <person name="Chuvochina M."/>
            <person name="Mcdonagh F."/>
            <person name="Simpson A.C."/>
            <person name="Singh N.K."/>
            <person name="Rekha P.D."/>
            <person name="Raman K."/>
            <person name="Hugenholtz P."/>
            <person name="Venkateswaran K."/>
        </authorList>
    </citation>
    <scope>NUCLEOTIDE SEQUENCE [LARGE SCALE GENOMIC DNA]</scope>
    <source>
        <strain evidence="4 5">179-BFC-A-HS</strain>
    </source>
</reference>
<dbReference type="InterPro" id="IPR011009">
    <property type="entry name" value="Kinase-like_dom_sf"/>
</dbReference>
<evidence type="ECO:0000259" key="3">
    <source>
        <dbReference type="PROSITE" id="PS50011"/>
    </source>
</evidence>
<evidence type="ECO:0000256" key="2">
    <source>
        <dbReference type="SAM" id="Phobius"/>
    </source>
</evidence>
<gene>
    <name evidence="4" type="ORF">P5G51_002975</name>
</gene>
<keyword evidence="2" id="KW-0472">Membrane</keyword>
<dbReference type="Pfam" id="PF03109">
    <property type="entry name" value="ABC1"/>
    <property type="match status" value="1"/>
</dbReference>
<proteinExistence type="inferred from homology"/>
<keyword evidence="2" id="KW-0812">Transmembrane</keyword>
<dbReference type="EMBL" id="JAROCA020000001">
    <property type="protein sequence ID" value="MDY0404508.1"/>
    <property type="molecule type" value="Genomic_DNA"/>
</dbReference>
<keyword evidence="2" id="KW-1133">Transmembrane helix</keyword>
<evidence type="ECO:0000313" key="4">
    <source>
        <dbReference type="EMBL" id="MDY0404508.1"/>
    </source>
</evidence>
<protein>
    <submittedName>
        <fullName evidence="4">AarF/UbiB family protein</fullName>
    </submittedName>
</protein>
<feature type="transmembrane region" description="Helical" evidence="2">
    <location>
        <begin position="12"/>
        <end position="33"/>
    </location>
</feature>
<feature type="domain" description="Protein kinase" evidence="3">
    <location>
        <begin position="124"/>
        <end position="489"/>
    </location>
</feature>
<accession>A0ABU5CDT8</accession>
<dbReference type="RefSeq" id="WP_306065396.1">
    <property type="nucleotide sequence ID" value="NZ_JAROCA020000001.1"/>
</dbReference>
<dbReference type="CDD" id="cd05121">
    <property type="entry name" value="ABC1_ADCK3-like"/>
    <property type="match status" value="1"/>
</dbReference>
<dbReference type="Proteomes" id="UP001228376">
    <property type="component" value="Unassembled WGS sequence"/>
</dbReference>
<feature type="transmembrane region" description="Helical" evidence="2">
    <location>
        <begin position="488"/>
        <end position="511"/>
    </location>
</feature>
<dbReference type="PANTHER" id="PTHR10566">
    <property type="entry name" value="CHAPERONE-ACTIVITY OF BC1 COMPLEX CABC1 -RELATED"/>
    <property type="match status" value="1"/>
</dbReference>
<dbReference type="SUPFAM" id="SSF56112">
    <property type="entry name" value="Protein kinase-like (PK-like)"/>
    <property type="match status" value="1"/>
</dbReference>
<evidence type="ECO:0000313" key="5">
    <source>
        <dbReference type="Proteomes" id="UP001228376"/>
    </source>
</evidence>
<comment type="caution">
    <text evidence="4">The sequence shown here is derived from an EMBL/GenBank/DDBJ whole genome shotgun (WGS) entry which is preliminary data.</text>
</comment>
<dbReference type="Gene3D" id="1.10.510.10">
    <property type="entry name" value="Transferase(Phosphotransferase) domain 1"/>
    <property type="match status" value="1"/>
</dbReference>
<keyword evidence="5" id="KW-1185">Reference proteome</keyword>
<dbReference type="PROSITE" id="PS50011">
    <property type="entry name" value="PROTEIN_KINASE_DOM"/>
    <property type="match status" value="1"/>
</dbReference>
<dbReference type="InterPro" id="IPR004147">
    <property type="entry name" value="ABC1_dom"/>
</dbReference>
<feature type="transmembrane region" description="Helical" evidence="2">
    <location>
        <begin position="517"/>
        <end position="538"/>
    </location>
</feature>
<name>A0ABU5CDT8_9BACI</name>
<dbReference type="PANTHER" id="PTHR10566:SF113">
    <property type="entry name" value="PROTEIN ACTIVITY OF BC1 COMPLEX KINASE 7, CHLOROPLASTIC"/>
    <property type="match status" value="1"/>
</dbReference>
<sequence length="548" mass="64807">MKLPSKRTYSLAYRGTVIVWMAVKFIIQIYAFYFTHRFWDELIQKKWERLLARQAKEYRIKAIRLGGVLIKVGQFLSTRADFMPDVFLKELTGLEDRVPADPYIHAEKLLQQEWGAKPEEILQRFDRRPIASASIGEVFCGWLPDGRKVAIKVQRYRIQDIFHKDFKALKLVFRILDTVTSIGRIVDLHALYREFVEVTNRELNFRKELEYANYFRERYRDNPNIYIPEYIEELTTKRVLVMEWIDGKKVTNRTFMQQHQINPEHIVEKLFDIFFDQYFEEGYFHADPHAGNILIQADGRIVLIDFGMVGVIYRQDIRFFKYLIQGLIVDDYNVIIDTLEEMDFILPSANKEKLKHVIRQTVEMYKNGSHHMDADTIGQIMGDLKDFIHDQPIQLSAKYTFLGRSISIILGILLALHPDMDIGKLAKPKVKKWIGKKEIFEFISERINKNTIQPLLRFPKAVIAFLDSGEKNREWERERLKKQQMHQFYLTLELCCFMLILTGAILLYAGFFPFHHVVAYSAEGIGIVLFLLLFVTHFRMIRKNNRRN</sequence>
<feature type="transmembrane region" description="Helical" evidence="2">
    <location>
        <begin position="399"/>
        <end position="417"/>
    </location>
</feature>
<organism evidence="4 5">
    <name type="scientific">Tigheibacillus jepli</name>
    <dbReference type="NCBI Taxonomy" id="3035914"/>
    <lineage>
        <taxon>Bacteria</taxon>
        <taxon>Bacillati</taxon>
        <taxon>Bacillota</taxon>
        <taxon>Bacilli</taxon>
        <taxon>Bacillales</taxon>
        <taxon>Bacillaceae</taxon>
        <taxon>Tigheibacillus</taxon>
    </lineage>
</organism>
<comment type="similarity">
    <text evidence="1">Belongs to the protein kinase superfamily. ADCK protein kinase family.</text>
</comment>
<dbReference type="InterPro" id="IPR000719">
    <property type="entry name" value="Prot_kinase_dom"/>
</dbReference>
<evidence type="ECO:0000256" key="1">
    <source>
        <dbReference type="ARBA" id="ARBA00009670"/>
    </source>
</evidence>